<dbReference type="OrthoDB" id="9802326at2"/>
<gene>
    <name evidence="9" type="primary">lysS</name>
    <name evidence="12" type="ORF">BSZ32_15955</name>
</gene>
<dbReference type="EMBL" id="MQWA01000001">
    <property type="protein sequence ID" value="PQJ29826.1"/>
    <property type="molecule type" value="Genomic_DNA"/>
</dbReference>
<dbReference type="Proteomes" id="UP000239907">
    <property type="component" value="Unassembled WGS sequence"/>
</dbReference>
<comment type="subunit">
    <text evidence="9">Homodimer.</text>
</comment>
<accession>A0A2S7U474</accession>
<evidence type="ECO:0000256" key="10">
    <source>
        <dbReference type="RuleBase" id="RU000336"/>
    </source>
</evidence>
<keyword evidence="2 9" id="KW-0436">Ligase</keyword>
<dbReference type="RefSeq" id="WP_105044341.1">
    <property type="nucleotide sequence ID" value="NZ_MQWA01000001.1"/>
</dbReference>
<reference evidence="12 13" key="1">
    <citation type="submission" date="2016-12" db="EMBL/GenBank/DDBJ databases">
        <title>Study of bacterial adaptation to deep sea.</title>
        <authorList>
            <person name="Song J."/>
            <person name="Yoshizawa S."/>
            <person name="Kogure K."/>
        </authorList>
    </citation>
    <scope>NUCLEOTIDE SEQUENCE [LARGE SCALE GENOMIC DNA]</scope>
    <source>
        <strain evidence="12 13">SAORIC-165</strain>
    </source>
</reference>
<dbReference type="SUPFAM" id="SSF55681">
    <property type="entry name" value="Class II aaRS and biotin synthetases"/>
    <property type="match status" value="1"/>
</dbReference>
<dbReference type="GO" id="GO:0005829">
    <property type="term" value="C:cytosol"/>
    <property type="evidence" value="ECO:0007669"/>
    <property type="project" value="TreeGrafter"/>
</dbReference>
<dbReference type="NCBIfam" id="TIGR00499">
    <property type="entry name" value="lysS_bact"/>
    <property type="match status" value="1"/>
</dbReference>
<dbReference type="PROSITE" id="PS50862">
    <property type="entry name" value="AA_TRNA_LIGASE_II"/>
    <property type="match status" value="1"/>
</dbReference>
<keyword evidence="5 9" id="KW-0067">ATP-binding</keyword>
<comment type="cofactor">
    <cofactor evidence="9 10">
        <name>Mg(2+)</name>
        <dbReference type="ChEBI" id="CHEBI:18420"/>
    </cofactor>
    <text evidence="9 10">Binds 3 Mg(2+) ions per subunit.</text>
</comment>
<sequence>MSEQNTQPQSTEAELIAVRTEKLAKLRELGIDPYGAKFEVTTTPGELKATFENEKPVTLAGRLLAIRDMGKSVFATIGDVHGRIQIYLNKKGVSETDWAAWKLMDMGDWVGVEGETFTTGKGEPSVQVAKLTVLSKALRPMPDKWHGVSDRETKYRKRHLDLMSNQSSADLFIKRSKMVAEIRNFLQDRDFLEVETPMLHGVAGGAAAKPFDTHHNALDMPLTLRVAPELHLKRLLCGGFTKIFELNRNFRNEGISRRHNPEFTMLEAYWAFSDFEQMADLVEEMTCHLAEKFCGGLQIEHKDENGEHVRTIDLSRPWARTPYHDLIKNVAGDDWFDLTNEQRVTKCDALGVQVSPEMEDYEVSQQVFEKLVEEHTFNPCFVTHVARELVPLAKLNTENPKVIDVYELIINGQEISPGYSELNDPIQQLERFESQAGGETQNIDHDFVETMESGMPPAGGIGIGIDRLIMMLTGAPTIRDVVLFPQLKKK</sequence>
<keyword evidence="7 9" id="KW-0030">Aminoacyl-tRNA synthetase</keyword>
<dbReference type="CDD" id="cd04322">
    <property type="entry name" value="LysRS_N"/>
    <property type="match status" value="1"/>
</dbReference>
<dbReference type="Gene3D" id="3.30.930.10">
    <property type="entry name" value="Bira Bifunctional Protein, Domain 2"/>
    <property type="match status" value="1"/>
</dbReference>
<dbReference type="PANTHER" id="PTHR42918:SF15">
    <property type="entry name" value="LYSINE--TRNA LIGASE, CHLOROPLASTIC_MITOCHONDRIAL"/>
    <property type="match status" value="1"/>
</dbReference>
<comment type="subcellular location">
    <subcellularLocation>
        <location evidence="9">Cytoplasm</location>
    </subcellularLocation>
</comment>
<dbReference type="GO" id="GO:0000049">
    <property type="term" value="F:tRNA binding"/>
    <property type="evidence" value="ECO:0007669"/>
    <property type="project" value="TreeGrafter"/>
</dbReference>
<keyword evidence="9" id="KW-0963">Cytoplasm</keyword>
<dbReference type="FunFam" id="2.40.50.140:FF:000024">
    <property type="entry name" value="Lysine--tRNA ligase"/>
    <property type="match status" value="1"/>
</dbReference>
<dbReference type="InterPro" id="IPR002313">
    <property type="entry name" value="Lys-tRNA-ligase_II"/>
</dbReference>
<evidence type="ECO:0000259" key="11">
    <source>
        <dbReference type="PROSITE" id="PS50862"/>
    </source>
</evidence>
<dbReference type="PANTHER" id="PTHR42918">
    <property type="entry name" value="LYSYL-TRNA SYNTHETASE"/>
    <property type="match status" value="1"/>
</dbReference>
<dbReference type="PRINTS" id="PR00982">
    <property type="entry name" value="TRNASYNTHLYS"/>
</dbReference>
<dbReference type="GO" id="GO:0006430">
    <property type="term" value="P:lysyl-tRNA aminoacylation"/>
    <property type="evidence" value="ECO:0007669"/>
    <property type="project" value="UniProtKB-UniRule"/>
</dbReference>
<evidence type="ECO:0000313" key="12">
    <source>
        <dbReference type="EMBL" id="PQJ29826.1"/>
    </source>
</evidence>
<dbReference type="HAMAP" id="MF_00252">
    <property type="entry name" value="Lys_tRNA_synth_class2"/>
    <property type="match status" value="1"/>
</dbReference>
<dbReference type="NCBIfam" id="NF001756">
    <property type="entry name" value="PRK00484.1"/>
    <property type="match status" value="1"/>
</dbReference>
<keyword evidence="13" id="KW-1185">Reference proteome</keyword>
<comment type="similarity">
    <text evidence="1 9">Belongs to the class-II aminoacyl-tRNA synthetase family.</text>
</comment>
<evidence type="ECO:0000256" key="1">
    <source>
        <dbReference type="ARBA" id="ARBA00008226"/>
    </source>
</evidence>
<dbReference type="InterPro" id="IPR045864">
    <property type="entry name" value="aa-tRNA-synth_II/BPL/LPL"/>
</dbReference>
<evidence type="ECO:0000256" key="4">
    <source>
        <dbReference type="ARBA" id="ARBA00022741"/>
    </source>
</evidence>
<keyword evidence="6 9" id="KW-0648">Protein biosynthesis</keyword>
<dbReference type="Gene3D" id="2.40.50.140">
    <property type="entry name" value="Nucleic acid-binding proteins"/>
    <property type="match status" value="1"/>
</dbReference>
<comment type="caution">
    <text evidence="12">The sequence shown here is derived from an EMBL/GenBank/DDBJ whole genome shotgun (WGS) entry which is preliminary data.</text>
</comment>
<dbReference type="Pfam" id="PF00152">
    <property type="entry name" value="tRNA-synt_2"/>
    <property type="match status" value="1"/>
</dbReference>
<dbReference type="GO" id="GO:0000287">
    <property type="term" value="F:magnesium ion binding"/>
    <property type="evidence" value="ECO:0007669"/>
    <property type="project" value="UniProtKB-UniRule"/>
</dbReference>
<evidence type="ECO:0000256" key="6">
    <source>
        <dbReference type="ARBA" id="ARBA00022917"/>
    </source>
</evidence>
<proteinExistence type="inferred from homology"/>
<dbReference type="GO" id="GO:0005524">
    <property type="term" value="F:ATP binding"/>
    <property type="evidence" value="ECO:0007669"/>
    <property type="project" value="UniProtKB-UniRule"/>
</dbReference>
<protein>
    <recommendedName>
        <fullName evidence="9">Lysine--tRNA ligase</fullName>
        <ecNumber evidence="9">6.1.1.6</ecNumber>
    </recommendedName>
    <alternativeName>
        <fullName evidence="9">Lysyl-tRNA synthetase</fullName>
        <shortName evidence="9">LysRS</shortName>
    </alternativeName>
</protein>
<feature type="binding site" evidence="9">
    <location>
        <position position="414"/>
    </location>
    <ligand>
        <name>Mg(2+)</name>
        <dbReference type="ChEBI" id="CHEBI:18420"/>
        <label>2</label>
    </ligand>
</feature>
<dbReference type="InterPro" id="IPR004364">
    <property type="entry name" value="Aa-tRNA-synt_II"/>
</dbReference>
<comment type="catalytic activity">
    <reaction evidence="8 9 10">
        <text>tRNA(Lys) + L-lysine + ATP = L-lysyl-tRNA(Lys) + AMP + diphosphate</text>
        <dbReference type="Rhea" id="RHEA:20792"/>
        <dbReference type="Rhea" id="RHEA-COMP:9696"/>
        <dbReference type="Rhea" id="RHEA-COMP:9697"/>
        <dbReference type="ChEBI" id="CHEBI:30616"/>
        <dbReference type="ChEBI" id="CHEBI:32551"/>
        <dbReference type="ChEBI" id="CHEBI:33019"/>
        <dbReference type="ChEBI" id="CHEBI:78442"/>
        <dbReference type="ChEBI" id="CHEBI:78529"/>
        <dbReference type="ChEBI" id="CHEBI:456215"/>
        <dbReference type="EC" id="6.1.1.6"/>
    </reaction>
</comment>
<dbReference type="InterPro" id="IPR018149">
    <property type="entry name" value="Lys-tRNA-synth_II_C"/>
</dbReference>
<feature type="binding site" evidence="9">
    <location>
        <position position="414"/>
    </location>
    <ligand>
        <name>Mg(2+)</name>
        <dbReference type="ChEBI" id="CHEBI:18420"/>
        <label>1</label>
    </ligand>
</feature>
<evidence type="ECO:0000256" key="2">
    <source>
        <dbReference type="ARBA" id="ARBA00022598"/>
    </source>
</evidence>
<dbReference type="AlphaFoldDB" id="A0A2S7U474"/>
<dbReference type="InterPro" id="IPR044136">
    <property type="entry name" value="Lys-tRNA-ligase_II_N"/>
</dbReference>
<feature type="binding site" evidence="9">
    <location>
        <position position="407"/>
    </location>
    <ligand>
        <name>Mg(2+)</name>
        <dbReference type="ChEBI" id="CHEBI:18420"/>
        <label>1</label>
    </ligand>
</feature>
<feature type="domain" description="Aminoacyl-transfer RNA synthetases class-II family profile" evidence="11">
    <location>
        <begin position="175"/>
        <end position="485"/>
    </location>
</feature>
<evidence type="ECO:0000313" key="13">
    <source>
        <dbReference type="Proteomes" id="UP000239907"/>
    </source>
</evidence>
<name>A0A2S7U474_9BACT</name>
<evidence type="ECO:0000256" key="5">
    <source>
        <dbReference type="ARBA" id="ARBA00022840"/>
    </source>
</evidence>
<evidence type="ECO:0000256" key="8">
    <source>
        <dbReference type="ARBA" id="ARBA00048573"/>
    </source>
</evidence>
<keyword evidence="3 9" id="KW-0479">Metal-binding</keyword>
<evidence type="ECO:0000256" key="9">
    <source>
        <dbReference type="HAMAP-Rule" id="MF_00252"/>
    </source>
</evidence>
<evidence type="ECO:0000256" key="3">
    <source>
        <dbReference type="ARBA" id="ARBA00022723"/>
    </source>
</evidence>
<evidence type="ECO:0000256" key="7">
    <source>
        <dbReference type="ARBA" id="ARBA00023146"/>
    </source>
</evidence>
<dbReference type="GO" id="GO:0004824">
    <property type="term" value="F:lysine-tRNA ligase activity"/>
    <property type="evidence" value="ECO:0007669"/>
    <property type="project" value="UniProtKB-UniRule"/>
</dbReference>
<dbReference type="InterPro" id="IPR006195">
    <property type="entry name" value="aa-tRNA-synth_II"/>
</dbReference>
<dbReference type="SUPFAM" id="SSF50249">
    <property type="entry name" value="Nucleic acid-binding proteins"/>
    <property type="match status" value="1"/>
</dbReference>
<dbReference type="InterPro" id="IPR004365">
    <property type="entry name" value="NA-bd_OB_tRNA"/>
</dbReference>
<dbReference type="InterPro" id="IPR012340">
    <property type="entry name" value="NA-bd_OB-fold"/>
</dbReference>
<keyword evidence="9 10" id="KW-0460">Magnesium</keyword>
<dbReference type="Pfam" id="PF01336">
    <property type="entry name" value="tRNA_anti-codon"/>
    <property type="match status" value="1"/>
</dbReference>
<keyword evidence="4 9" id="KW-0547">Nucleotide-binding</keyword>
<organism evidence="12 13">
    <name type="scientific">Rubritalea profundi</name>
    <dbReference type="NCBI Taxonomy" id="1658618"/>
    <lineage>
        <taxon>Bacteria</taxon>
        <taxon>Pseudomonadati</taxon>
        <taxon>Verrucomicrobiota</taxon>
        <taxon>Verrucomicrobiia</taxon>
        <taxon>Verrucomicrobiales</taxon>
        <taxon>Rubritaleaceae</taxon>
        <taxon>Rubritalea</taxon>
    </lineage>
</organism>
<dbReference type="EC" id="6.1.1.6" evidence="9"/>